<evidence type="ECO:0000256" key="5">
    <source>
        <dbReference type="ARBA" id="ARBA00023002"/>
    </source>
</evidence>
<dbReference type="OrthoDB" id="6132182at2759"/>
<dbReference type="Gene3D" id="2.60.310.20">
    <property type="match status" value="1"/>
</dbReference>
<proteinExistence type="inferred from homology"/>
<keyword evidence="4" id="KW-0479">Metal-binding</keyword>
<comment type="cofactor">
    <cofactor evidence="1">
        <name>Cu(2+)</name>
        <dbReference type="ChEBI" id="CHEBI:29036"/>
    </cofactor>
</comment>
<reference evidence="15" key="1">
    <citation type="journal article" date="2014" name="Proc. Natl. Acad. Sci. U.S.A.">
        <title>Extensive sampling of basidiomycete genomes demonstrates inadequacy of the white-rot/brown-rot paradigm for wood decay fungi.</title>
        <authorList>
            <person name="Riley R."/>
            <person name="Salamov A.A."/>
            <person name="Brown D.W."/>
            <person name="Nagy L.G."/>
            <person name="Floudas D."/>
            <person name="Held B.W."/>
            <person name="Levasseur A."/>
            <person name="Lombard V."/>
            <person name="Morin E."/>
            <person name="Otillar R."/>
            <person name="Lindquist E.A."/>
            <person name="Sun H."/>
            <person name="LaButti K.M."/>
            <person name="Schmutz J."/>
            <person name="Jabbour D."/>
            <person name="Luo H."/>
            <person name="Baker S.E."/>
            <person name="Pisabarro A.G."/>
            <person name="Walton J.D."/>
            <person name="Blanchette R.A."/>
            <person name="Henrissat B."/>
            <person name="Martin F."/>
            <person name="Cullen D."/>
            <person name="Hibbett D.S."/>
            <person name="Grigoriev I.V."/>
        </authorList>
    </citation>
    <scope>NUCLEOTIDE SEQUENCE [LARGE SCALE GENOMIC DNA]</scope>
    <source>
        <strain evidence="15">CBS 339.88</strain>
    </source>
</reference>
<dbReference type="FunFam" id="1.10.1280.10:FF:000021">
    <property type="entry name" value="Tyrosinase"/>
    <property type="match status" value="1"/>
</dbReference>
<evidence type="ECO:0000256" key="6">
    <source>
        <dbReference type="ARBA" id="ARBA00023008"/>
    </source>
</evidence>
<dbReference type="GO" id="GO:0046872">
    <property type="term" value="F:metal ion binding"/>
    <property type="evidence" value="ECO:0007669"/>
    <property type="project" value="UniProtKB-KW"/>
</dbReference>
<protein>
    <recommendedName>
        <fullName evidence="3">tyrosinase</fullName>
        <ecNumber evidence="3">1.14.18.1</ecNumber>
    </recommendedName>
</protein>
<organism evidence="14 15">
    <name type="scientific">Galerina marginata (strain CBS 339.88)</name>
    <dbReference type="NCBI Taxonomy" id="685588"/>
    <lineage>
        <taxon>Eukaryota</taxon>
        <taxon>Fungi</taxon>
        <taxon>Dikarya</taxon>
        <taxon>Basidiomycota</taxon>
        <taxon>Agaricomycotina</taxon>
        <taxon>Agaricomycetes</taxon>
        <taxon>Agaricomycetidae</taxon>
        <taxon>Agaricales</taxon>
        <taxon>Agaricineae</taxon>
        <taxon>Strophariaceae</taxon>
        <taxon>Galerina</taxon>
    </lineage>
</organism>
<dbReference type="PROSITE" id="PS00498">
    <property type="entry name" value="TYROSINASE_2"/>
    <property type="match status" value="1"/>
</dbReference>
<evidence type="ECO:0000256" key="9">
    <source>
        <dbReference type="ARBA" id="ARBA00048233"/>
    </source>
</evidence>
<evidence type="ECO:0000256" key="11">
    <source>
        <dbReference type="SAM" id="MobiDB-lite"/>
    </source>
</evidence>
<dbReference type="PANTHER" id="PTHR11474">
    <property type="entry name" value="TYROSINASE FAMILY MEMBER"/>
    <property type="match status" value="1"/>
</dbReference>
<name>A0A067TKM5_GALM3</name>
<dbReference type="PRINTS" id="PR00092">
    <property type="entry name" value="TYROSINASE"/>
</dbReference>
<dbReference type="InterPro" id="IPR008922">
    <property type="entry name" value="Di-copper_centre_dom_sf"/>
</dbReference>
<dbReference type="InterPro" id="IPR002227">
    <property type="entry name" value="Tyrosinase_Cu-bd"/>
</dbReference>
<dbReference type="PIRSF" id="PIRSF000340">
    <property type="entry name" value="MPO_fungal"/>
    <property type="match status" value="1"/>
</dbReference>
<dbReference type="InterPro" id="IPR016216">
    <property type="entry name" value="Monophenol_mOase_fun"/>
</dbReference>
<dbReference type="PROSITE" id="PS00497">
    <property type="entry name" value="TYROSINASE_1"/>
    <property type="match status" value="1"/>
</dbReference>
<keyword evidence="6" id="KW-0186">Copper</keyword>
<dbReference type="Pfam" id="PF18132">
    <property type="entry name" value="Tyrosinase_C"/>
    <property type="match status" value="1"/>
</dbReference>
<dbReference type="AlphaFoldDB" id="A0A067TKM5"/>
<keyword evidence="7" id="KW-0503">Monooxygenase</keyword>
<keyword evidence="5" id="KW-0560">Oxidoreductase</keyword>
<comment type="catalytic activity">
    <reaction evidence="9">
        <text>2 L-dopa + O2 = 2 L-dopaquinone + 2 H2O</text>
        <dbReference type="Rhea" id="RHEA:34287"/>
        <dbReference type="ChEBI" id="CHEBI:15377"/>
        <dbReference type="ChEBI" id="CHEBI:15379"/>
        <dbReference type="ChEBI" id="CHEBI:57504"/>
        <dbReference type="ChEBI" id="CHEBI:57924"/>
        <dbReference type="EC" id="1.14.18.1"/>
    </reaction>
</comment>
<evidence type="ECO:0000313" key="15">
    <source>
        <dbReference type="Proteomes" id="UP000027222"/>
    </source>
</evidence>
<evidence type="ECO:0000256" key="10">
    <source>
        <dbReference type="ARBA" id="ARBA00048881"/>
    </source>
</evidence>
<dbReference type="PANTHER" id="PTHR11474:SF76">
    <property type="entry name" value="SHKT DOMAIN-CONTAINING PROTEIN"/>
    <property type="match status" value="1"/>
</dbReference>
<evidence type="ECO:0000256" key="8">
    <source>
        <dbReference type="ARBA" id="ARBA00023101"/>
    </source>
</evidence>
<dbReference type="EMBL" id="KL142373">
    <property type="protein sequence ID" value="KDR79498.1"/>
    <property type="molecule type" value="Genomic_DNA"/>
</dbReference>
<feature type="domain" description="Tyrosinase copper-binding" evidence="13">
    <location>
        <begin position="279"/>
        <end position="290"/>
    </location>
</feature>
<evidence type="ECO:0000256" key="1">
    <source>
        <dbReference type="ARBA" id="ARBA00001973"/>
    </source>
</evidence>
<evidence type="ECO:0000256" key="3">
    <source>
        <dbReference type="ARBA" id="ARBA00011906"/>
    </source>
</evidence>
<keyword evidence="15" id="KW-1185">Reference proteome</keyword>
<sequence length="624" mass="67435">MSRVIITGATGGAPNRLEINDFVKNDKFFSLYIQALQLMYTKTTQADVQSFFQVAGIHGLPNITWDGATGDQPFDPDSQWGGYCTHGSVLFPTWHRPYVMLYEQILQQRAAEVAATYTVDQASWKQAAANLRQPYWDWAAKAVPPDEVISLTQVTITGPKGTKIKVDNPLYHYKFHPIDKSFPAPYSGWPATLRQPNSTRPNATDNVTRLKSVLRSAQSNITASTYSMLSRVHTWPAFSNHTVGDGGSTSNSLEVIHDGIHVDVGGNGQMADPAVAAFDPIFFLHHCNVDRMLSLWSALNIGVWVSPGDSEDGSFTLPPEAPVDKTTPLTPFWNAQTTFWVSTATTDTTKLGYTYPDFNGLDMANPQAVKTAIGNLVNRLYGSSIFGSFAAAPPAALATTAAFSTSSLAAEVPLVSAEAPKAVPVAEAPAPAVAAEKADAEKQAAFSITSAPHAHGTSHGHLVPPNQGLYDWTARIEFKKYELGTSFSVLVFLGAVPEDPEQWAVSPNFVGALHAFVNSKAGHCANCRNQVQLVQEGFVHLNQAIVKHSGLNSLNPDVVEPYLTKELHWRVQKVDGEPATLSSLEVSVIATPLSYPPGSMFPVPGSPRRHGHITHGRTGGSRNA</sequence>
<dbReference type="Pfam" id="PF00264">
    <property type="entry name" value="Tyrosinase"/>
    <property type="match status" value="1"/>
</dbReference>
<evidence type="ECO:0000256" key="7">
    <source>
        <dbReference type="ARBA" id="ARBA00023033"/>
    </source>
</evidence>
<evidence type="ECO:0000259" key="12">
    <source>
        <dbReference type="PROSITE" id="PS00497"/>
    </source>
</evidence>
<keyword evidence="8" id="KW-0470">Melanin biosynthesis</keyword>
<dbReference type="EC" id="1.14.18.1" evidence="3"/>
<evidence type="ECO:0000259" key="13">
    <source>
        <dbReference type="PROSITE" id="PS00498"/>
    </source>
</evidence>
<evidence type="ECO:0000313" key="14">
    <source>
        <dbReference type="EMBL" id="KDR79498.1"/>
    </source>
</evidence>
<accession>A0A067TKM5</accession>
<dbReference type="SUPFAM" id="SSF48056">
    <property type="entry name" value="Di-copper centre-containing domain"/>
    <property type="match status" value="1"/>
</dbReference>
<comment type="similarity">
    <text evidence="2">Belongs to the tyrosinase family.</text>
</comment>
<gene>
    <name evidence="14" type="ORF">GALMADRAFT_208846</name>
</gene>
<feature type="domain" description="Tyrosinase copper-binding" evidence="12">
    <location>
        <begin position="86"/>
        <end position="103"/>
    </location>
</feature>
<dbReference type="Proteomes" id="UP000027222">
    <property type="component" value="Unassembled WGS sequence"/>
</dbReference>
<dbReference type="GO" id="GO:0004503">
    <property type="term" value="F:tyrosinase activity"/>
    <property type="evidence" value="ECO:0007669"/>
    <property type="project" value="UniProtKB-EC"/>
</dbReference>
<dbReference type="HOGENOM" id="CLU_013691_3_1_1"/>
<feature type="region of interest" description="Disordered" evidence="11">
    <location>
        <begin position="602"/>
        <end position="624"/>
    </location>
</feature>
<dbReference type="STRING" id="685588.A0A067TKM5"/>
<dbReference type="InterPro" id="IPR050316">
    <property type="entry name" value="Tyrosinase/Hemocyanin"/>
</dbReference>
<dbReference type="GO" id="GO:0042438">
    <property type="term" value="P:melanin biosynthetic process"/>
    <property type="evidence" value="ECO:0007669"/>
    <property type="project" value="UniProtKB-KW"/>
</dbReference>
<comment type="catalytic activity">
    <reaction evidence="10">
        <text>L-tyrosine + O2 = L-dopaquinone + H2O</text>
        <dbReference type="Rhea" id="RHEA:18117"/>
        <dbReference type="ChEBI" id="CHEBI:15377"/>
        <dbReference type="ChEBI" id="CHEBI:15379"/>
        <dbReference type="ChEBI" id="CHEBI:57924"/>
        <dbReference type="ChEBI" id="CHEBI:58315"/>
        <dbReference type="EC" id="1.14.18.1"/>
    </reaction>
</comment>
<evidence type="ECO:0000256" key="2">
    <source>
        <dbReference type="ARBA" id="ARBA00009928"/>
    </source>
</evidence>
<dbReference type="InterPro" id="IPR041640">
    <property type="entry name" value="Tyrosinase_C"/>
</dbReference>
<dbReference type="Gene3D" id="1.10.1280.10">
    <property type="entry name" value="Di-copper center containing domain from catechol oxidase"/>
    <property type="match status" value="1"/>
</dbReference>
<evidence type="ECO:0000256" key="4">
    <source>
        <dbReference type="ARBA" id="ARBA00022723"/>
    </source>
</evidence>